<feature type="region of interest" description="Disordered" evidence="1">
    <location>
        <begin position="22"/>
        <end position="46"/>
    </location>
</feature>
<dbReference type="RefSeq" id="WP_377850640.1">
    <property type="nucleotide sequence ID" value="NZ_JBHLZU010000005.1"/>
</dbReference>
<accession>A0ABV5ZV17</accession>
<comment type="caution">
    <text evidence="2">The sequence shown here is derived from an EMBL/GenBank/DDBJ whole genome shotgun (WGS) entry which is preliminary data.</text>
</comment>
<keyword evidence="3" id="KW-1185">Reference proteome</keyword>
<protein>
    <submittedName>
        <fullName evidence="2">Uncharacterized protein</fullName>
    </submittedName>
</protein>
<gene>
    <name evidence="2" type="ORF">ACFFQA_06035</name>
</gene>
<evidence type="ECO:0000256" key="1">
    <source>
        <dbReference type="SAM" id="MobiDB-lite"/>
    </source>
</evidence>
<name>A0ABV5ZV17_9PSEU</name>
<evidence type="ECO:0000313" key="2">
    <source>
        <dbReference type="EMBL" id="MFB9903494.1"/>
    </source>
</evidence>
<reference evidence="2 3" key="1">
    <citation type="submission" date="2024-09" db="EMBL/GenBank/DDBJ databases">
        <authorList>
            <person name="Sun Q."/>
            <person name="Mori K."/>
        </authorList>
    </citation>
    <scope>NUCLEOTIDE SEQUENCE [LARGE SCALE GENOMIC DNA]</scope>
    <source>
        <strain evidence="2 3">TBRC 7907</strain>
    </source>
</reference>
<dbReference type="EMBL" id="JBHLZU010000005">
    <property type="protein sequence ID" value="MFB9903494.1"/>
    <property type="molecule type" value="Genomic_DNA"/>
</dbReference>
<sequence>MEQAATPIYDELFKELTAGGVVTEDKPAAEADADLETSGRRHREAS</sequence>
<dbReference type="Proteomes" id="UP001589693">
    <property type="component" value="Unassembled WGS sequence"/>
</dbReference>
<evidence type="ECO:0000313" key="3">
    <source>
        <dbReference type="Proteomes" id="UP001589693"/>
    </source>
</evidence>
<organism evidence="2 3">
    <name type="scientific">Allokutzneria oryzae</name>
    <dbReference type="NCBI Taxonomy" id="1378989"/>
    <lineage>
        <taxon>Bacteria</taxon>
        <taxon>Bacillati</taxon>
        <taxon>Actinomycetota</taxon>
        <taxon>Actinomycetes</taxon>
        <taxon>Pseudonocardiales</taxon>
        <taxon>Pseudonocardiaceae</taxon>
        <taxon>Allokutzneria</taxon>
    </lineage>
</organism>
<proteinExistence type="predicted"/>